<gene>
    <name evidence="1" type="ORF">SAMN04489859_100879</name>
</gene>
<protein>
    <submittedName>
        <fullName evidence="1">Uncharacterized protein</fullName>
    </submittedName>
</protein>
<dbReference type="STRING" id="34002.SAMN04489859_100879"/>
<reference evidence="1 2" key="1">
    <citation type="submission" date="2016-10" db="EMBL/GenBank/DDBJ databases">
        <authorList>
            <person name="de Groot N.N."/>
        </authorList>
    </citation>
    <scope>NUCLEOTIDE SEQUENCE [LARGE SCALE GENOMIC DNA]</scope>
    <source>
        <strain evidence="1 2">DSM 8512</strain>
    </source>
</reference>
<dbReference type="EMBL" id="FODE01000008">
    <property type="protein sequence ID" value="SEN50232.1"/>
    <property type="molecule type" value="Genomic_DNA"/>
</dbReference>
<keyword evidence="2" id="KW-1185">Reference proteome</keyword>
<dbReference type="RefSeq" id="WP_090611279.1">
    <property type="nucleotide sequence ID" value="NZ_CP067124.1"/>
</dbReference>
<dbReference type="AlphaFoldDB" id="A0A1H8H1K0"/>
<accession>A0A1H8H1K0</accession>
<evidence type="ECO:0000313" key="2">
    <source>
        <dbReference type="Proteomes" id="UP000199054"/>
    </source>
</evidence>
<name>A0A1H8H1K0_9RHOB</name>
<dbReference type="Proteomes" id="UP000199054">
    <property type="component" value="Unassembled WGS sequence"/>
</dbReference>
<proteinExistence type="predicted"/>
<evidence type="ECO:0000313" key="1">
    <source>
        <dbReference type="EMBL" id="SEN50232.1"/>
    </source>
</evidence>
<organism evidence="1 2">
    <name type="scientific">Paracoccus alcaliphilus</name>
    <dbReference type="NCBI Taxonomy" id="34002"/>
    <lineage>
        <taxon>Bacteria</taxon>
        <taxon>Pseudomonadati</taxon>
        <taxon>Pseudomonadota</taxon>
        <taxon>Alphaproteobacteria</taxon>
        <taxon>Rhodobacterales</taxon>
        <taxon>Paracoccaceae</taxon>
        <taxon>Paracoccus</taxon>
    </lineage>
</organism>
<sequence length="144" mass="16083">MTDTAELERLAAIIPHSPWISSNDHPTNACAYVRDQDGHDVCTIYEAGDNVPSPRDGESWADQPIRDQTARAIALVPELLAEVIALRAEVERLAEALTSLVELNDEYSPFGGEIYQDRIERTWDRGRQSLAAHTQRVNAKENSQ</sequence>